<sequence>MAENRRGGKRAGAGRPKGQQNKATREQKASLQELARNHTSVALGALVKVATDGESESARVAAANALLDRAYGKPSQSVQHSGAIGSYDLTKVSDADLDRLEAILGPLADAGGDPGGAET</sequence>
<dbReference type="EMBL" id="JAPKNK010000003">
    <property type="protein sequence ID" value="MCX5569615.1"/>
    <property type="molecule type" value="Genomic_DNA"/>
</dbReference>
<feature type="region of interest" description="Disordered" evidence="1">
    <location>
        <begin position="1"/>
        <end position="35"/>
    </location>
</feature>
<dbReference type="RefSeq" id="WP_266338576.1">
    <property type="nucleotide sequence ID" value="NZ_JAPKNK010000003.1"/>
</dbReference>
<evidence type="ECO:0000313" key="3">
    <source>
        <dbReference type="Proteomes" id="UP001144805"/>
    </source>
</evidence>
<protein>
    <recommendedName>
        <fullName evidence="4">DUF5681 domain-containing protein</fullName>
    </recommendedName>
</protein>
<proteinExistence type="predicted"/>
<comment type="caution">
    <text evidence="2">The sequence shown here is derived from an EMBL/GenBank/DDBJ whole genome shotgun (WGS) entry which is preliminary data.</text>
</comment>
<evidence type="ECO:0000313" key="2">
    <source>
        <dbReference type="EMBL" id="MCX5569615.1"/>
    </source>
</evidence>
<name>A0A9X3IM81_9HYPH</name>
<dbReference type="Proteomes" id="UP001144805">
    <property type="component" value="Unassembled WGS sequence"/>
</dbReference>
<reference evidence="2" key="1">
    <citation type="submission" date="2022-11" db="EMBL/GenBank/DDBJ databases">
        <title>Biodiversity and phylogenetic relationships of bacteria.</title>
        <authorList>
            <person name="Machado R.A.R."/>
            <person name="Bhat A."/>
            <person name="Loulou A."/>
            <person name="Kallel S."/>
        </authorList>
    </citation>
    <scope>NUCLEOTIDE SEQUENCE</scope>
    <source>
        <strain evidence="2">K-TC2</strain>
    </source>
</reference>
<evidence type="ECO:0008006" key="4">
    <source>
        <dbReference type="Google" id="ProtNLM"/>
    </source>
</evidence>
<organism evidence="2 3">
    <name type="scientific">Kaistia nematophila</name>
    <dbReference type="NCBI Taxonomy" id="2994654"/>
    <lineage>
        <taxon>Bacteria</taxon>
        <taxon>Pseudomonadati</taxon>
        <taxon>Pseudomonadota</taxon>
        <taxon>Alphaproteobacteria</taxon>
        <taxon>Hyphomicrobiales</taxon>
        <taxon>Kaistiaceae</taxon>
        <taxon>Kaistia</taxon>
    </lineage>
</organism>
<evidence type="ECO:0000256" key="1">
    <source>
        <dbReference type="SAM" id="MobiDB-lite"/>
    </source>
</evidence>
<accession>A0A9X3IM81</accession>
<gene>
    <name evidence="2" type="ORF">OSH07_10470</name>
</gene>
<dbReference type="AlphaFoldDB" id="A0A9X3IM81"/>
<keyword evidence="3" id="KW-1185">Reference proteome</keyword>